<keyword evidence="2" id="KW-0645">Protease</keyword>
<reference evidence="2 3" key="1">
    <citation type="journal article" date="2019" name="Int. J. Syst. Evol. Microbiol.">
        <title>The Global Catalogue of Microorganisms (GCM) 10K type strain sequencing project: providing services to taxonomists for standard genome sequencing and annotation.</title>
        <authorList>
            <consortium name="The Broad Institute Genomics Platform"/>
            <consortium name="The Broad Institute Genome Sequencing Center for Infectious Disease"/>
            <person name="Wu L."/>
            <person name="Ma J."/>
        </authorList>
    </citation>
    <scope>NUCLEOTIDE SEQUENCE [LARGE SCALE GENOMIC DNA]</scope>
    <source>
        <strain evidence="2 3">JCM 13378</strain>
    </source>
</reference>
<dbReference type="PANTHER" id="PTHR38773:SF1">
    <property type="entry name" value="PROTEIN SPRT"/>
    <property type="match status" value="1"/>
</dbReference>
<name>A0ABN0WXZ3_9ALTE</name>
<dbReference type="PANTHER" id="PTHR38773">
    <property type="entry name" value="PROTEIN SPRT"/>
    <property type="match status" value="1"/>
</dbReference>
<dbReference type="NCBIfam" id="NF003421">
    <property type="entry name" value="PRK04860.1"/>
    <property type="match status" value="1"/>
</dbReference>
<keyword evidence="2" id="KW-0482">Metalloprotease</keyword>
<evidence type="ECO:0000259" key="1">
    <source>
        <dbReference type="SMART" id="SM00731"/>
    </source>
</evidence>
<evidence type="ECO:0000313" key="3">
    <source>
        <dbReference type="Proteomes" id="UP001501757"/>
    </source>
</evidence>
<feature type="domain" description="SprT-like" evidence="1">
    <location>
        <begin position="2"/>
        <end position="147"/>
    </location>
</feature>
<proteinExistence type="predicted"/>
<accession>A0ABN0WXZ3</accession>
<keyword evidence="3" id="KW-1185">Reference proteome</keyword>
<dbReference type="EMBL" id="BAAAEI010000006">
    <property type="protein sequence ID" value="GAA0349797.1"/>
    <property type="molecule type" value="Genomic_DNA"/>
</dbReference>
<dbReference type="GO" id="GO:0008237">
    <property type="term" value="F:metallopeptidase activity"/>
    <property type="evidence" value="ECO:0007669"/>
    <property type="project" value="UniProtKB-KW"/>
</dbReference>
<dbReference type="SMART" id="SM00731">
    <property type="entry name" value="SprT"/>
    <property type="match status" value="1"/>
</dbReference>
<dbReference type="InterPro" id="IPR035240">
    <property type="entry name" value="SprT_Zn_ribbon"/>
</dbReference>
<organism evidence="2 3">
    <name type="scientific">Bowmanella denitrificans</name>
    <dbReference type="NCBI Taxonomy" id="366582"/>
    <lineage>
        <taxon>Bacteria</taxon>
        <taxon>Pseudomonadati</taxon>
        <taxon>Pseudomonadota</taxon>
        <taxon>Gammaproteobacteria</taxon>
        <taxon>Alteromonadales</taxon>
        <taxon>Alteromonadaceae</taxon>
        <taxon>Bowmanella</taxon>
    </lineage>
</organism>
<gene>
    <name evidence="2" type="ORF">GCM10009092_12760</name>
</gene>
<dbReference type="InterPro" id="IPR006640">
    <property type="entry name" value="SprT-like_domain"/>
</dbReference>
<dbReference type="Gene3D" id="3.30.2010.10">
    <property type="entry name" value="Metalloproteases ('zincins'), catalytic domain"/>
    <property type="match status" value="1"/>
</dbReference>
<dbReference type="Pfam" id="PF17283">
    <property type="entry name" value="Zn_ribbon_SprT"/>
    <property type="match status" value="1"/>
</dbReference>
<dbReference type="Pfam" id="PF10263">
    <property type="entry name" value="SprT-like"/>
    <property type="match status" value="1"/>
</dbReference>
<sequence length="161" mass="18415">MAQSQLGRTFAKPCLSYDQRGRIAGSARLQANHIRLNAQLLADNPEEFMHEVIPHELCHLLVWQLYGRGTLRNPVRPHGTQWKALMRRLFGLQGSACHQMDISKVAGRQFTYHCHCGPVQLSIRRHNRVLQGVNYQCRHCRQTLVSQSLPAQTDTHNNSDI</sequence>
<comment type="caution">
    <text evidence="2">The sequence shown here is derived from an EMBL/GenBank/DDBJ whole genome shotgun (WGS) entry which is preliminary data.</text>
</comment>
<keyword evidence="2" id="KW-0378">Hydrolase</keyword>
<protein>
    <submittedName>
        <fullName evidence="2">SprT family zinc-dependent metalloprotease</fullName>
    </submittedName>
</protein>
<dbReference type="Proteomes" id="UP001501757">
    <property type="component" value="Unassembled WGS sequence"/>
</dbReference>
<evidence type="ECO:0000313" key="2">
    <source>
        <dbReference type="EMBL" id="GAA0349797.1"/>
    </source>
</evidence>